<dbReference type="EMBL" id="MU807806">
    <property type="protein sequence ID" value="KAJ3831101.1"/>
    <property type="molecule type" value="Genomic_DNA"/>
</dbReference>
<organism evidence="2 3">
    <name type="scientific">Lentinula raphanica</name>
    <dbReference type="NCBI Taxonomy" id="153919"/>
    <lineage>
        <taxon>Eukaryota</taxon>
        <taxon>Fungi</taxon>
        <taxon>Dikarya</taxon>
        <taxon>Basidiomycota</taxon>
        <taxon>Agaricomycotina</taxon>
        <taxon>Agaricomycetes</taxon>
        <taxon>Agaricomycetidae</taxon>
        <taxon>Agaricales</taxon>
        <taxon>Marasmiineae</taxon>
        <taxon>Omphalotaceae</taxon>
        <taxon>Lentinula</taxon>
    </lineage>
</organism>
<feature type="region of interest" description="Disordered" evidence="1">
    <location>
        <begin position="1"/>
        <end position="68"/>
    </location>
</feature>
<keyword evidence="3" id="KW-1185">Reference proteome</keyword>
<evidence type="ECO:0000256" key="1">
    <source>
        <dbReference type="SAM" id="MobiDB-lite"/>
    </source>
</evidence>
<gene>
    <name evidence="2" type="ORF">F5878DRAFT_667924</name>
</gene>
<sequence length="381" mass="41723">MCLTNDSHDPQTLAPRTRSHTNAPSASSQTTPFTSGPSSSSSLTSIVSETFVPPPPPASPSHSLSDSDDKHLMATRVSANGHLDYGNGKNLSPRVLNKSMWDIFDHGDLKDAIAKHVKLNKITDLAEIKDVWAEAWHGYPHAYRWFKNSQKLVPMSLDEFVKAVRDMFLGSLWPSKVAEMCSKAHMKGTGAGAFADFVGEVQALNIELKDTNYFYDDKQLLALLSDGLIKGFRDDLIYERLEITPTTVLEEWVTGVTDFEARSKWRLPAKFPHSSHGSSGSVNLSSHPSSSSSSHRSSHSSNQLGSSIAQELADLAHRSKSNPNVKSGHRAGRLSDSDKRLLDLIEACYRCRTGWAGHRSTDPACPAPVAVGFMHNIWASA</sequence>
<protein>
    <recommendedName>
        <fullName evidence="4">Retrotransposon gag domain-containing protein</fullName>
    </recommendedName>
</protein>
<reference evidence="2" key="1">
    <citation type="submission" date="2022-08" db="EMBL/GenBank/DDBJ databases">
        <authorList>
            <consortium name="DOE Joint Genome Institute"/>
            <person name="Min B."/>
            <person name="Riley R."/>
            <person name="Sierra-Patev S."/>
            <person name="Naranjo-Ortiz M."/>
            <person name="Looney B."/>
            <person name="Konkel Z."/>
            <person name="Slot J.C."/>
            <person name="Sakamoto Y."/>
            <person name="Steenwyk J.L."/>
            <person name="Rokas A."/>
            <person name="Carro J."/>
            <person name="Camarero S."/>
            <person name="Ferreira P."/>
            <person name="Molpeceres G."/>
            <person name="Ruiz-Duenas F.J."/>
            <person name="Serrano A."/>
            <person name="Henrissat B."/>
            <person name="Drula E."/>
            <person name="Hughes K.W."/>
            <person name="Mata J.L."/>
            <person name="Ishikawa N.K."/>
            <person name="Vargas-Isla R."/>
            <person name="Ushijima S."/>
            <person name="Smith C.A."/>
            <person name="Ahrendt S."/>
            <person name="Andreopoulos W."/>
            <person name="He G."/>
            <person name="Labutti K."/>
            <person name="Lipzen A."/>
            <person name="Ng V."/>
            <person name="Sandor L."/>
            <person name="Barry K."/>
            <person name="Martinez A.T."/>
            <person name="Xiao Y."/>
            <person name="Gibbons J.G."/>
            <person name="Terashima K."/>
            <person name="Hibbett D.S."/>
            <person name="Grigoriev I.V."/>
        </authorList>
    </citation>
    <scope>NUCLEOTIDE SEQUENCE</scope>
    <source>
        <strain evidence="2">TFB9207</strain>
    </source>
</reference>
<name>A0AA38NUY6_9AGAR</name>
<proteinExistence type="predicted"/>
<evidence type="ECO:0008006" key="4">
    <source>
        <dbReference type="Google" id="ProtNLM"/>
    </source>
</evidence>
<evidence type="ECO:0000313" key="3">
    <source>
        <dbReference type="Proteomes" id="UP001163846"/>
    </source>
</evidence>
<feature type="compositionally biased region" description="Low complexity" evidence="1">
    <location>
        <begin position="27"/>
        <end position="50"/>
    </location>
</feature>
<dbReference type="Proteomes" id="UP001163846">
    <property type="component" value="Unassembled WGS sequence"/>
</dbReference>
<feature type="region of interest" description="Disordered" evidence="1">
    <location>
        <begin position="272"/>
        <end position="303"/>
    </location>
</feature>
<feature type="compositionally biased region" description="Low complexity" evidence="1">
    <location>
        <begin position="274"/>
        <end position="303"/>
    </location>
</feature>
<evidence type="ECO:0000313" key="2">
    <source>
        <dbReference type="EMBL" id="KAJ3831101.1"/>
    </source>
</evidence>
<dbReference type="AlphaFoldDB" id="A0AA38NUY6"/>
<accession>A0AA38NUY6</accession>
<comment type="caution">
    <text evidence="2">The sequence shown here is derived from an EMBL/GenBank/DDBJ whole genome shotgun (WGS) entry which is preliminary data.</text>
</comment>